<keyword evidence="2" id="KW-1185">Reference proteome</keyword>
<accession>A0A379LYL6</accession>
<gene>
    <name evidence="1" type="ORF">NCTC13296_01082</name>
</gene>
<sequence length="120" mass="13052">MTDTPADAVWQGGVEAALSPEVCNRLDRDKTTLLDEQPARSIEARIRPESSRGLRHPSTEILSEIPTGILRYPIPGMYGGFSIEPMRGCLFVGSSSRMEADSGESHVVTTSGFLLVEESE</sequence>
<dbReference type="RefSeq" id="WP_147290694.1">
    <property type="nucleotide sequence ID" value="NZ_LPZN01000030.1"/>
</dbReference>
<dbReference type="EMBL" id="UGVI01000001">
    <property type="protein sequence ID" value="SUE14245.1"/>
    <property type="molecule type" value="Genomic_DNA"/>
</dbReference>
<reference evidence="1 2" key="1">
    <citation type="submission" date="2018-06" db="EMBL/GenBank/DDBJ databases">
        <authorList>
            <consortium name="Pathogen Informatics"/>
            <person name="Doyle S."/>
        </authorList>
    </citation>
    <scope>NUCLEOTIDE SEQUENCE [LARGE SCALE GENOMIC DNA]</scope>
    <source>
        <strain evidence="1 2">NCTC13296</strain>
    </source>
</reference>
<protein>
    <submittedName>
        <fullName evidence="1">Uncharacterized protein</fullName>
    </submittedName>
</protein>
<evidence type="ECO:0000313" key="2">
    <source>
        <dbReference type="Proteomes" id="UP000254569"/>
    </source>
</evidence>
<organism evidence="1 2">
    <name type="scientific">Rhodococcus gordoniae</name>
    <dbReference type="NCBI Taxonomy" id="223392"/>
    <lineage>
        <taxon>Bacteria</taxon>
        <taxon>Bacillati</taxon>
        <taxon>Actinomycetota</taxon>
        <taxon>Actinomycetes</taxon>
        <taxon>Mycobacteriales</taxon>
        <taxon>Nocardiaceae</taxon>
        <taxon>Rhodococcus</taxon>
    </lineage>
</organism>
<evidence type="ECO:0000313" key="1">
    <source>
        <dbReference type="EMBL" id="SUE14245.1"/>
    </source>
</evidence>
<dbReference type="OrthoDB" id="1551450at2"/>
<dbReference type="Proteomes" id="UP000254569">
    <property type="component" value="Unassembled WGS sequence"/>
</dbReference>
<name>A0A379LYL6_9NOCA</name>
<proteinExistence type="predicted"/>
<dbReference type="AlphaFoldDB" id="A0A379LYL6"/>